<keyword evidence="2" id="KW-1185">Reference proteome</keyword>
<gene>
    <name evidence="1" type="ORF">AZE42_03166</name>
</gene>
<reference evidence="1 2" key="1">
    <citation type="submission" date="2016-03" db="EMBL/GenBank/DDBJ databases">
        <title>Comparative genomics of the ectomycorrhizal sister species Rhizopogon vinicolor and Rhizopogon vesiculosus (Basidiomycota: Boletales) reveals a divergence of the mating type B locus.</title>
        <authorList>
            <person name="Mujic A.B."/>
            <person name="Kuo A."/>
            <person name="Tritt A."/>
            <person name="Lipzen A."/>
            <person name="Chen C."/>
            <person name="Johnson J."/>
            <person name="Sharma A."/>
            <person name="Barry K."/>
            <person name="Grigoriev I.V."/>
            <person name="Spatafora J.W."/>
        </authorList>
    </citation>
    <scope>NUCLEOTIDE SEQUENCE [LARGE SCALE GENOMIC DNA]</scope>
    <source>
        <strain evidence="1 2">AM-OR11-056</strain>
    </source>
</reference>
<proteinExistence type="predicted"/>
<dbReference type="Proteomes" id="UP000183567">
    <property type="component" value="Unassembled WGS sequence"/>
</dbReference>
<evidence type="ECO:0000313" key="2">
    <source>
        <dbReference type="Proteomes" id="UP000183567"/>
    </source>
</evidence>
<evidence type="ECO:0000313" key="1">
    <source>
        <dbReference type="EMBL" id="OJA14546.1"/>
    </source>
</evidence>
<sequence length="71" mass="7868">MRNGRNPDSGSEASKNTSMNERVGTLTAFTSGSLYLAGVPLRVALLRCQAYPMITTIKYLSFSPAHFYMYL</sequence>
<protein>
    <submittedName>
        <fullName evidence="1">Uncharacterized protein</fullName>
    </submittedName>
</protein>
<name>A0A1J8QYJ4_9AGAM</name>
<organism evidence="1 2">
    <name type="scientific">Rhizopogon vesiculosus</name>
    <dbReference type="NCBI Taxonomy" id="180088"/>
    <lineage>
        <taxon>Eukaryota</taxon>
        <taxon>Fungi</taxon>
        <taxon>Dikarya</taxon>
        <taxon>Basidiomycota</taxon>
        <taxon>Agaricomycotina</taxon>
        <taxon>Agaricomycetes</taxon>
        <taxon>Agaricomycetidae</taxon>
        <taxon>Boletales</taxon>
        <taxon>Suillineae</taxon>
        <taxon>Rhizopogonaceae</taxon>
        <taxon>Rhizopogon</taxon>
    </lineage>
</organism>
<dbReference type="AlphaFoldDB" id="A0A1J8QYJ4"/>
<comment type="caution">
    <text evidence="1">The sequence shown here is derived from an EMBL/GenBank/DDBJ whole genome shotgun (WGS) entry which is preliminary data.</text>
</comment>
<accession>A0A1J8QYJ4</accession>
<dbReference type="OrthoDB" id="10305366at2759"/>
<dbReference type="EMBL" id="LVVM01003613">
    <property type="protein sequence ID" value="OJA14546.1"/>
    <property type="molecule type" value="Genomic_DNA"/>
</dbReference>